<dbReference type="RefSeq" id="WP_068588298.1">
    <property type="nucleotide sequence ID" value="NZ_FTNK01000018.1"/>
</dbReference>
<proteinExistence type="predicted"/>
<dbReference type="Gene3D" id="3.10.20.30">
    <property type="match status" value="1"/>
</dbReference>
<reference evidence="1 2" key="1">
    <citation type="submission" date="2017-01" db="EMBL/GenBank/DDBJ databases">
        <authorList>
            <person name="Varghese N."/>
            <person name="Submissions S."/>
        </authorList>
    </citation>
    <scope>NUCLEOTIDE SEQUENCE [LARGE SCALE GENOMIC DNA]</scope>
    <source>
        <strain evidence="1 2">ATCC 23464</strain>
    </source>
</reference>
<evidence type="ECO:0000313" key="2">
    <source>
        <dbReference type="Proteomes" id="UP000186666"/>
    </source>
</evidence>
<gene>
    <name evidence="1" type="ORF">SAMN05421578_11854</name>
</gene>
<accession>A0ABY1KBE6</accession>
<dbReference type="PANTHER" id="PTHR34472">
    <property type="entry name" value="SULFUR CARRIER PROTEIN THIS"/>
    <property type="match status" value="1"/>
</dbReference>
<dbReference type="InterPro" id="IPR010035">
    <property type="entry name" value="Thi_S"/>
</dbReference>
<dbReference type="NCBIfam" id="TIGR01683">
    <property type="entry name" value="thiS"/>
    <property type="match status" value="1"/>
</dbReference>
<dbReference type="InterPro" id="IPR012675">
    <property type="entry name" value="Beta-grasp_dom_sf"/>
</dbReference>
<dbReference type="PANTHER" id="PTHR34472:SF1">
    <property type="entry name" value="SULFUR CARRIER PROTEIN THIS"/>
    <property type="match status" value="1"/>
</dbReference>
<keyword evidence="2" id="KW-1185">Reference proteome</keyword>
<dbReference type="InterPro" id="IPR003749">
    <property type="entry name" value="ThiS/MoaD-like"/>
</dbReference>
<dbReference type="CDD" id="cd00565">
    <property type="entry name" value="Ubl_ThiS"/>
    <property type="match status" value="1"/>
</dbReference>
<comment type="caution">
    <text evidence="1">The sequence shown here is derived from an EMBL/GenBank/DDBJ whole genome shotgun (WGS) entry which is preliminary data.</text>
</comment>
<sequence length="67" mass="7553">MNIEINGEQVEIPSQCKTMTDLLMHYGLETKILIVELNKQILEKTNHDKTCITVGDRIEIVHFVGGG</sequence>
<dbReference type="Pfam" id="PF02597">
    <property type="entry name" value="ThiS"/>
    <property type="match status" value="1"/>
</dbReference>
<dbReference type="Proteomes" id="UP000186666">
    <property type="component" value="Unassembled WGS sequence"/>
</dbReference>
<name>A0ABY1KBE6_9BACL</name>
<evidence type="ECO:0000313" key="1">
    <source>
        <dbReference type="EMBL" id="SIR55151.1"/>
    </source>
</evidence>
<organism evidence="1 2">
    <name type="scientific">Paenibacillus macquariensis</name>
    <dbReference type="NCBI Taxonomy" id="948756"/>
    <lineage>
        <taxon>Bacteria</taxon>
        <taxon>Bacillati</taxon>
        <taxon>Bacillota</taxon>
        <taxon>Bacilli</taxon>
        <taxon>Bacillales</taxon>
        <taxon>Paenibacillaceae</taxon>
        <taxon>Paenibacillus</taxon>
    </lineage>
</organism>
<protein>
    <submittedName>
        <fullName evidence="1">Sulfur carrier protein</fullName>
    </submittedName>
</protein>
<dbReference type="InterPro" id="IPR016155">
    <property type="entry name" value="Mopterin_synth/thiamin_S_b"/>
</dbReference>
<dbReference type="EMBL" id="FTNK01000018">
    <property type="protein sequence ID" value="SIR55151.1"/>
    <property type="molecule type" value="Genomic_DNA"/>
</dbReference>
<dbReference type="SUPFAM" id="SSF54285">
    <property type="entry name" value="MoaD/ThiS"/>
    <property type="match status" value="1"/>
</dbReference>